<protein>
    <submittedName>
        <fullName evidence="2">Helix-turn-helix domain-containing protein</fullName>
    </submittedName>
</protein>
<sequence>MSDNEYAMTQKEAADFLDVSIKSITRYRKRGLPFKMILNPATGKQEVRFRRPDLEKWSDGRRLMATYARDAEPTAPPPPAPVASPAAADDSYLDELLQSYKNQIGLLRDQLEDMREQLARRDRQIDDLMRMMVGLQLEYKPMPLAPDEQPQDDRLSADRPSDLYEAIVLPADFTSLHTATPASPPPDRQEVWHPKKTFSREQLAASVQRLRQKGKSYEEIARALDQIQAAPPSGRLEWSASEVQSLLPPLVDNTLAMD</sequence>
<dbReference type="RefSeq" id="WP_199263408.1">
    <property type="nucleotide sequence ID" value="NZ_CP054140.1"/>
</dbReference>
<gene>
    <name evidence="2" type="ORF">HP555_01230</name>
</gene>
<evidence type="ECO:0000313" key="3">
    <source>
        <dbReference type="Proteomes" id="UP000596092"/>
    </source>
</evidence>
<dbReference type="InterPro" id="IPR036388">
    <property type="entry name" value="WH-like_DNA-bd_sf"/>
</dbReference>
<dbReference type="InterPro" id="IPR009061">
    <property type="entry name" value="DNA-bd_dom_put_sf"/>
</dbReference>
<dbReference type="KEGG" id="dog:HP555_01230"/>
<dbReference type="Proteomes" id="UP000596092">
    <property type="component" value="Chromosome"/>
</dbReference>
<keyword evidence="1" id="KW-0175">Coiled coil</keyword>
<accession>A0A7T5VB25</accession>
<proteinExistence type="predicted"/>
<keyword evidence="3" id="KW-1185">Reference proteome</keyword>
<evidence type="ECO:0000313" key="2">
    <source>
        <dbReference type="EMBL" id="QQG64576.1"/>
    </source>
</evidence>
<dbReference type="SUPFAM" id="SSF46955">
    <property type="entry name" value="Putative DNA-binding domain"/>
    <property type="match status" value="1"/>
</dbReference>
<dbReference type="AlphaFoldDB" id="A0A7T5VB25"/>
<name>A0A7T5VB25_9BACT</name>
<dbReference type="EMBL" id="CP054140">
    <property type="protein sequence ID" value="QQG64576.1"/>
    <property type="molecule type" value="Genomic_DNA"/>
</dbReference>
<organism evidence="2 3">
    <name type="scientific">Desulfobulbus oligotrophicus</name>
    <dbReference type="NCBI Taxonomy" id="1909699"/>
    <lineage>
        <taxon>Bacteria</taxon>
        <taxon>Pseudomonadati</taxon>
        <taxon>Thermodesulfobacteriota</taxon>
        <taxon>Desulfobulbia</taxon>
        <taxon>Desulfobulbales</taxon>
        <taxon>Desulfobulbaceae</taxon>
        <taxon>Desulfobulbus</taxon>
    </lineage>
</organism>
<evidence type="ECO:0000256" key="1">
    <source>
        <dbReference type="SAM" id="Coils"/>
    </source>
</evidence>
<feature type="coiled-coil region" evidence="1">
    <location>
        <begin position="97"/>
        <end position="131"/>
    </location>
</feature>
<dbReference type="Gene3D" id="1.10.10.10">
    <property type="entry name" value="Winged helix-like DNA-binding domain superfamily/Winged helix DNA-binding domain"/>
    <property type="match status" value="1"/>
</dbReference>
<reference evidence="2 3" key="1">
    <citation type="submission" date="2020-05" db="EMBL/GenBank/DDBJ databases">
        <title>Complete genome of Desulfobulbus oligotrophicus.</title>
        <authorList>
            <person name="Podar M."/>
        </authorList>
    </citation>
    <scope>NUCLEOTIDE SEQUENCE [LARGE SCALE GENOMIC DNA]</scope>
    <source>
        <strain evidence="2 3">Prop6</strain>
    </source>
</reference>